<dbReference type="Gene3D" id="1.10.1220.10">
    <property type="entry name" value="Met repressor-like"/>
    <property type="match status" value="1"/>
</dbReference>
<dbReference type="InterPro" id="IPR013321">
    <property type="entry name" value="Arc_rbn_hlx_hlx"/>
</dbReference>
<dbReference type="Pfam" id="PF05534">
    <property type="entry name" value="HicB"/>
    <property type="match status" value="1"/>
</dbReference>
<dbReference type="EMBL" id="BDQK01000017">
    <property type="protein sequence ID" value="GBF82825.1"/>
    <property type="molecule type" value="Genomic_DNA"/>
</dbReference>
<accession>A0A401INJ5</accession>
<gene>
    <name evidence="1" type="ORF">AsFPU1_4259</name>
</gene>
<reference evidence="2" key="1">
    <citation type="submission" date="2017-05" db="EMBL/GenBank/DDBJ databases">
        <title>Physiological properties and genetic analysis related to exopolysaccharide production of fresh-water unicellular cyanobacterium Aphanothece sacrum, Suizenji Nori, that has been cultured as a food source in Japan.</title>
        <authorList>
            <person name="Kanesaki Y."/>
            <person name="Yoshikawa S."/>
            <person name="Ohki K."/>
        </authorList>
    </citation>
    <scope>NUCLEOTIDE SEQUENCE [LARGE SCALE GENOMIC DNA]</scope>
    <source>
        <strain evidence="2">FPU1</strain>
    </source>
</reference>
<comment type="caution">
    <text evidence="1">The sequence shown here is derived from an EMBL/GenBank/DDBJ whole genome shotgun (WGS) entry which is preliminary data.</text>
</comment>
<evidence type="ECO:0000313" key="2">
    <source>
        <dbReference type="Proteomes" id="UP000287247"/>
    </source>
</evidence>
<dbReference type="SUPFAM" id="SSF47598">
    <property type="entry name" value="Ribbon-helix-helix"/>
    <property type="match status" value="1"/>
</dbReference>
<dbReference type="InterPro" id="IPR010985">
    <property type="entry name" value="Ribbon_hlx_hlx"/>
</dbReference>
<dbReference type="OrthoDB" id="428665at2"/>
<proteinExistence type="predicted"/>
<dbReference type="GO" id="GO:0006355">
    <property type="term" value="P:regulation of DNA-templated transcription"/>
    <property type="evidence" value="ECO:0007669"/>
    <property type="project" value="InterPro"/>
</dbReference>
<dbReference type="InterPro" id="IPR008651">
    <property type="entry name" value="Uncharacterised_HicB"/>
</dbReference>
<dbReference type="RefSeq" id="WP_124976176.1">
    <property type="nucleotide sequence ID" value="NZ_BDQK01000017.1"/>
</dbReference>
<name>A0A401INJ5_APHSA</name>
<dbReference type="Proteomes" id="UP000287247">
    <property type="component" value="Unassembled WGS sequence"/>
</dbReference>
<evidence type="ECO:0000313" key="1">
    <source>
        <dbReference type="EMBL" id="GBF82825.1"/>
    </source>
</evidence>
<keyword evidence="2" id="KW-1185">Reference proteome</keyword>
<protein>
    <submittedName>
        <fullName evidence="1">CopG family transcriptional regulator</fullName>
    </submittedName>
</protein>
<sequence length="110" mass="12622">MSRLTVKLPETLHQQLVNLAQKEGISLNQYIVYALTRQVSIAYTVTSLSENDITQQKQSFFHLIQELGEIDDKSIDVILSQREKVTSDDELSQEIFDQLSHKISQKKSTK</sequence>
<organism evidence="1 2">
    <name type="scientific">Aphanothece sacrum FPU1</name>
    <dbReference type="NCBI Taxonomy" id="1920663"/>
    <lineage>
        <taxon>Bacteria</taxon>
        <taxon>Bacillati</taxon>
        <taxon>Cyanobacteriota</taxon>
        <taxon>Cyanophyceae</taxon>
        <taxon>Oscillatoriophycideae</taxon>
        <taxon>Chroococcales</taxon>
        <taxon>Aphanothecaceae</taxon>
        <taxon>Aphanothece</taxon>
    </lineage>
</organism>
<dbReference type="AlphaFoldDB" id="A0A401INJ5"/>